<dbReference type="GO" id="GO:0005680">
    <property type="term" value="C:anaphase-promoting complex"/>
    <property type="evidence" value="ECO:0007669"/>
    <property type="project" value="InterPro"/>
</dbReference>
<evidence type="ECO:0000256" key="7">
    <source>
        <dbReference type="ARBA" id="ARBA00022786"/>
    </source>
</evidence>
<evidence type="ECO:0000256" key="3">
    <source>
        <dbReference type="ARBA" id="ARBA00006940"/>
    </source>
</evidence>
<evidence type="ECO:0000256" key="6">
    <source>
        <dbReference type="ARBA" id="ARBA00022776"/>
    </source>
</evidence>
<dbReference type="AlphaFoldDB" id="A0A023FA82"/>
<evidence type="ECO:0000256" key="5">
    <source>
        <dbReference type="ARBA" id="ARBA00022618"/>
    </source>
</evidence>
<dbReference type="Pfam" id="PF05839">
    <property type="entry name" value="Apc13p"/>
    <property type="match status" value="1"/>
</dbReference>
<keyword evidence="5" id="KW-0132">Cell division</keyword>
<evidence type="ECO:0000256" key="11">
    <source>
        <dbReference type="ARBA" id="ARBA00045696"/>
    </source>
</evidence>
<dbReference type="InterPro" id="IPR008401">
    <property type="entry name" value="Apc13"/>
</dbReference>
<keyword evidence="7" id="KW-0833">Ubl conjugation pathway</keyword>
<reference evidence="12" key="1">
    <citation type="journal article" date="2014" name="PLoS Negl. Trop. Dis.">
        <title>An updated insight into the Sialotranscriptome of Triatoma infestans: developmental stage and geographic variations.</title>
        <authorList>
            <person name="Schwarz A."/>
            <person name="Medrano-Mercado N."/>
            <person name="Schaub G.A."/>
            <person name="Struchiner C.J."/>
            <person name="Bargues M.D."/>
            <person name="Levy M.Z."/>
            <person name="Ribeiro J.M."/>
        </authorList>
    </citation>
    <scope>NUCLEOTIDE SEQUENCE</scope>
    <source>
        <strain evidence="12">Chile</strain>
        <tissue evidence="12">Salivary glands</tissue>
    </source>
</reference>
<comment type="pathway">
    <text evidence="2">Protein modification; protein ubiquitination.</text>
</comment>
<evidence type="ECO:0000256" key="2">
    <source>
        <dbReference type="ARBA" id="ARBA00004906"/>
    </source>
</evidence>
<keyword evidence="6" id="KW-0498">Mitosis</keyword>
<comment type="function">
    <text evidence="11">Component of the anaphase promoting complex/cyclosome (APC/C), a cell cycle-regulated E3 ubiquitin ligase that controls progression through mitosis and the G1 phase of the cell cycle. The APC/C complex acts by mediating ubiquitination and subsequent degradation of target proteins: it mainly mediates the formation of 'Lys-11'-linked polyubiquitin chains and, to a lower extent, the formation of 'Lys-48'- and 'Lys-63'-linked polyubiquitin chains. The APC/C complex catalyzes assembly of branched 'Lys-11'-/'Lys-48'-linked branched ubiquitin chains on target proteins.</text>
</comment>
<keyword evidence="8" id="KW-0539">Nucleus</keyword>
<evidence type="ECO:0000256" key="1">
    <source>
        <dbReference type="ARBA" id="ARBA00004123"/>
    </source>
</evidence>
<dbReference type="EMBL" id="GBBI01000798">
    <property type="protein sequence ID" value="JAC17914.1"/>
    <property type="molecule type" value="mRNA"/>
</dbReference>
<comment type="similarity">
    <text evidence="3">Belongs to the APC13 family.</text>
</comment>
<evidence type="ECO:0000256" key="8">
    <source>
        <dbReference type="ARBA" id="ARBA00023242"/>
    </source>
</evidence>
<dbReference type="PANTHER" id="PTHR28672:SF1">
    <property type="entry name" value="ANAPHASE-PROMOTING COMPLEX SUBUNIT 13"/>
    <property type="match status" value="1"/>
</dbReference>
<comment type="subcellular location">
    <subcellularLocation>
        <location evidence="1">Nucleus</location>
    </subcellularLocation>
</comment>
<sequence>MDSQVIADGRLLDLVDSAWRSEELPYDDIMVPAAELPDPEADNGDSHTTLKEAESKWTDLALSGLGEQHFGSSAQNAFVYS</sequence>
<evidence type="ECO:0000256" key="10">
    <source>
        <dbReference type="ARBA" id="ARBA00031338"/>
    </source>
</evidence>
<evidence type="ECO:0000256" key="4">
    <source>
        <dbReference type="ARBA" id="ARBA00013935"/>
    </source>
</evidence>
<evidence type="ECO:0000256" key="9">
    <source>
        <dbReference type="ARBA" id="ARBA00023306"/>
    </source>
</evidence>
<name>A0A023FA82_TRIIF</name>
<proteinExistence type="evidence at transcript level"/>
<evidence type="ECO:0000313" key="12">
    <source>
        <dbReference type="EMBL" id="JAC17914.1"/>
    </source>
</evidence>
<organism evidence="12">
    <name type="scientific">Triatoma infestans</name>
    <name type="common">Assassin bug</name>
    <dbReference type="NCBI Taxonomy" id="30076"/>
    <lineage>
        <taxon>Eukaryota</taxon>
        <taxon>Metazoa</taxon>
        <taxon>Ecdysozoa</taxon>
        <taxon>Arthropoda</taxon>
        <taxon>Hexapoda</taxon>
        <taxon>Insecta</taxon>
        <taxon>Pterygota</taxon>
        <taxon>Neoptera</taxon>
        <taxon>Paraneoptera</taxon>
        <taxon>Hemiptera</taxon>
        <taxon>Heteroptera</taxon>
        <taxon>Panheteroptera</taxon>
        <taxon>Cimicomorpha</taxon>
        <taxon>Reduviidae</taxon>
        <taxon>Triatominae</taxon>
        <taxon>Triatoma</taxon>
    </lineage>
</organism>
<dbReference type="GO" id="GO:0070979">
    <property type="term" value="P:protein K11-linked ubiquitination"/>
    <property type="evidence" value="ECO:0007669"/>
    <property type="project" value="TreeGrafter"/>
</dbReference>
<dbReference type="GO" id="GO:0051301">
    <property type="term" value="P:cell division"/>
    <property type="evidence" value="ECO:0007669"/>
    <property type="project" value="UniProtKB-KW"/>
</dbReference>
<dbReference type="PANTHER" id="PTHR28672">
    <property type="entry name" value="ANAPHASE-PROMOTING COMPLEX SUBUNIT 13"/>
    <property type="match status" value="1"/>
</dbReference>
<accession>A0A023FA82</accession>
<keyword evidence="9" id="KW-0131">Cell cycle</keyword>
<protein>
    <recommendedName>
        <fullName evidence="4">Anaphase-promoting complex subunit 13</fullName>
    </recommendedName>
    <alternativeName>
        <fullName evidence="10">Cyclosome subunit 13</fullName>
    </alternativeName>
</protein>